<dbReference type="InterPro" id="IPR024535">
    <property type="entry name" value="RHGA/B-epi-like_pectate_lyase"/>
</dbReference>
<keyword evidence="3 4" id="KW-0326">Glycosidase</keyword>
<dbReference type="SMART" id="SM00710">
    <property type="entry name" value="PbH1"/>
    <property type="match status" value="4"/>
</dbReference>
<dbReference type="SUPFAM" id="SSF51126">
    <property type="entry name" value="Pectin lyase-like"/>
    <property type="match status" value="1"/>
</dbReference>
<dbReference type="PANTHER" id="PTHR31339:SF9">
    <property type="entry name" value="PLASMIN AND FIBRONECTIN-BINDING PROTEIN A"/>
    <property type="match status" value="1"/>
</dbReference>
<feature type="domain" description="Rhamnogalacturonase A/B/Epimerase-like pectate lyase" evidence="5">
    <location>
        <begin position="5"/>
        <end position="50"/>
    </location>
</feature>
<dbReference type="Proteomes" id="UP000234865">
    <property type="component" value="Unassembled WGS sequence"/>
</dbReference>
<evidence type="ECO:0000256" key="2">
    <source>
        <dbReference type="ARBA" id="ARBA00022801"/>
    </source>
</evidence>
<name>A0A2N5WFY6_LACLL</name>
<comment type="similarity">
    <text evidence="1 4">Belongs to the glycosyl hydrolase 28 family.</text>
</comment>
<dbReference type="EC" id="3.2.1.15" evidence="6"/>
<dbReference type="Gene3D" id="2.160.20.10">
    <property type="entry name" value="Single-stranded right-handed beta-helix, Pectin lyase-like"/>
    <property type="match status" value="1"/>
</dbReference>
<dbReference type="InterPro" id="IPR006626">
    <property type="entry name" value="PbH1"/>
</dbReference>
<dbReference type="InterPro" id="IPR051801">
    <property type="entry name" value="GH28_Enzymes"/>
</dbReference>
<evidence type="ECO:0000256" key="3">
    <source>
        <dbReference type="ARBA" id="ARBA00023295"/>
    </source>
</evidence>
<protein>
    <submittedName>
        <fullName evidence="6">Putative polygalacturonase</fullName>
        <ecNumber evidence="6">3.2.1.15</ecNumber>
    </submittedName>
</protein>
<accession>A0A2N5WFY6</accession>
<keyword evidence="2 4" id="KW-0378">Hydrolase</keyword>
<dbReference type="InterPro" id="IPR012334">
    <property type="entry name" value="Pectin_lyas_fold"/>
</dbReference>
<dbReference type="InterPro" id="IPR011050">
    <property type="entry name" value="Pectin_lyase_fold/virulence"/>
</dbReference>
<dbReference type="PANTHER" id="PTHR31339">
    <property type="entry name" value="PECTIN LYASE-RELATED"/>
    <property type="match status" value="1"/>
</dbReference>
<sequence>MKNKINICDFGADSSGNKNSTKAIQRVIDKASIEKKSVFFPTGVYLVGALFLKNDSHLVFENGSKLVGSTDINDYPEVLARVAGVEMFWPSAIINGIGVKNITISGQGVIDGQGEHWWNLYWGSDKKSGQRKIFDEKGLRWIADYAIKRPREILFQNSERITIRDITLQYSGFWNLQITYCNIVLIEEISIKNNKGPSTDGIDIDSSSNIKISKCTLACGDDCIAIKSGRDGDGYKINRPSEKIEIDNCKILSGYGITIGSEVSGNIRDVNIHDIIFENSQCGFRMKSAKERGGIIENINVSNLFMRNVQFPFSWIMDWHNDYNRKKIDDFEKLPKSWQKVAEEIPENMQMTLVKNILIKNIEAIEDEEQNINSRAFDLVAFRDKPMVNITFKDCVIHSKEFGRIVSVNNLNFDNVVVDISSVNNEENNNFDNR</sequence>
<dbReference type="RefSeq" id="WP_029343914.1">
    <property type="nucleotide sequence ID" value="NZ_JNLP01000001.1"/>
</dbReference>
<proteinExistence type="inferred from homology"/>
<evidence type="ECO:0000259" key="5">
    <source>
        <dbReference type="Pfam" id="PF12708"/>
    </source>
</evidence>
<reference evidence="7" key="1">
    <citation type="submission" date="2016-08" db="EMBL/GenBank/DDBJ databases">
        <title>Comparative genomics of Lactococcus lactis strain WFLU12 isolated from the gastrointestinal tract of wild olive flounder (Paralichythys olivaceus).</title>
        <authorList>
            <person name="Nguyen T.L."/>
            <person name="Kim D.-H."/>
        </authorList>
    </citation>
    <scope>NUCLEOTIDE SEQUENCE [LARGE SCALE GENOMIC DNA]</scope>
    <source>
        <strain evidence="7">WFLU12</strain>
    </source>
</reference>
<evidence type="ECO:0000313" key="7">
    <source>
        <dbReference type="Proteomes" id="UP000234865"/>
    </source>
</evidence>
<dbReference type="GO" id="GO:0005975">
    <property type="term" value="P:carbohydrate metabolic process"/>
    <property type="evidence" value="ECO:0007669"/>
    <property type="project" value="InterPro"/>
</dbReference>
<dbReference type="Pfam" id="PF00295">
    <property type="entry name" value="Glyco_hydro_28"/>
    <property type="match status" value="1"/>
</dbReference>
<dbReference type="InterPro" id="IPR000743">
    <property type="entry name" value="Glyco_hydro_28"/>
</dbReference>
<evidence type="ECO:0000313" key="6">
    <source>
        <dbReference type="EMBL" id="PLW61146.1"/>
    </source>
</evidence>
<comment type="caution">
    <text evidence="6">The sequence shown here is derived from an EMBL/GenBank/DDBJ whole genome shotgun (WGS) entry which is preliminary data.</text>
</comment>
<dbReference type="AlphaFoldDB" id="A0A2N5WFY6"/>
<evidence type="ECO:0000256" key="1">
    <source>
        <dbReference type="ARBA" id="ARBA00008834"/>
    </source>
</evidence>
<evidence type="ECO:0000256" key="4">
    <source>
        <dbReference type="RuleBase" id="RU361169"/>
    </source>
</evidence>
<dbReference type="EMBL" id="PKRZ01000001">
    <property type="protein sequence ID" value="PLW61146.1"/>
    <property type="molecule type" value="Genomic_DNA"/>
</dbReference>
<dbReference type="Pfam" id="PF12708">
    <property type="entry name" value="Pect-lyase_RHGA_epim"/>
    <property type="match status" value="1"/>
</dbReference>
<gene>
    <name evidence="6" type="ORF">CYU10_002220</name>
</gene>
<organism evidence="6 7">
    <name type="scientific">Lactococcus lactis subsp. lactis</name>
    <name type="common">Streptococcus lactis</name>
    <dbReference type="NCBI Taxonomy" id="1360"/>
    <lineage>
        <taxon>Bacteria</taxon>
        <taxon>Bacillati</taxon>
        <taxon>Bacillota</taxon>
        <taxon>Bacilli</taxon>
        <taxon>Lactobacillales</taxon>
        <taxon>Streptococcaceae</taxon>
        <taxon>Lactococcus</taxon>
    </lineage>
</organism>
<dbReference type="GO" id="GO:0004650">
    <property type="term" value="F:polygalacturonase activity"/>
    <property type="evidence" value="ECO:0007669"/>
    <property type="project" value="UniProtKB-EC"/>
</dbReference>